<gene>
    <name evidence="5" type="ORF">EJ05DRAFT_480472</name>
</gene>
<evidence type="ECO:0000313" key="6">
    <source>
        <dbReference type="Proteomes" id="UP000799437"/>
    </source>
</evidence>
<dbReference type="GO" id="GO:0005737">
    <property type="term" value="C:cytoplasm"/>
    <property type="evidence" value="ECO:0007669"/>
    <property type="project" value="UniProtKB-ARBA"/>
</dbReference>
<dbReference type="GO" id="GO:0006412">
    <property type="term" value="P:translation"/>
    <property type="evidence" value="ECO:0007669"/>
    <property type="project" value="InterPro"/>
</dbReference>
<comment type="similarity">
    <text evidence="1">Belongs to the universal ribosomal protein uS15 family.</text>
</comment>
<keyword evidence="2" id="KW-0689">Ribosomal protein</keyword>
<accession>A0A6A6VTI8</accession>
<dbReference type="CDD" id="cd00353">
    <property type="entry name" value="Ribosomal_S15p_S13e"/>
    <property type="match status" value="1"/>
</dbReference>
<protein>
    <recommendedName>
        <fullName evidence="7">Ribosomal protein S15</fullName>
    </recommendedName>
</protein>
<dbReference type="OrthoDB" id="441444at2759"/>
<dbReference type="SUPFAM" id="SSF47060">
    <property type="entry name" value="S15/NS1 RNA-binding domain"/>
    <property type="match status" value="1"/>
</dbReference>
<dbReference type="InterPro" id="IPR005290">
    <property type="entry name" value="Ribosomal_uS15_bac-type"/>
</dbReference>
<dbReference type="Gene3D" id="1.10.287.10">
    <property type="entry name" value="S15/NS1, RNA-binding"/>
    <property type="match status" value="1"/>
</dbReference>
<dbReference type="GeneID" id="54485928"/>
<dbReference type="PANTHER" id="PTHR23321:SF26">
    <property type="entry name" value="SMALL RIBOSOMAL SUBUNIT PROTEIN US15M"/>
    <property type="match status" value="1"/>
</dbReference>
<sequence>MLSRIPILNCLRAQVGGQASQNVALLRSFSSSPSVQASRKQKHKPRRSYRDLYAADYRKKANIARQEVLKKERSELAGDPVKGRPTPFLESLDTGKEPEVEVQDAPYFRQGARGDWQKKVYLSSYVREDELEEVLNKSPEKSHMLIRKLNEAWQDDNAGVKPVRGSFETDEAYEAEVRRRQELRAPLNRIHDEEARTLVKKRITKDHDTAKESLRRILQLENASHKDIFHSNVLRCIDKFGRHHTDKILKPPPNLKDQKAEPRPYARGGPDTGSSEVQIAILTAKIQRLSRIDQEGQLRKDKANKRNLTLLVHRRQKLMKYLYRKEKGGPRWQHLVDTLGLGDAMWKGEISL</sequence>
<name>A0A6A6VTI8_9PEZI</name>
<dbReference type="GO" id="GO:0003735">
    <property type="term" value="F:structural constituent of ribosome"/>
    <property type="evidence" value="ECO:0007669"/>
    <property type="project" value="InterPro"/>
</dbReference>
<dbReference type="RefSeq" id="XP_033595916.1">
    <property type="nucleotide sequence ID" value="XM_033744874.1"/>
</dbReference>
<dbReference type="InterPro" id="IPR000589">
    <property type="entry name" value="Ribosomal_uS15"/>
</dbReference>
<evidence type="ECO:0000256" key="2">
    <source>
        <dbReference type="ARBA" id="ARBA00022980"/>
    </source>
</evidence>
<dbReference type="SMART" id="SM01387">
    <property type="entry name" value="Ribosomal_S15"/>
    <property type="match status" value="1"/>
</dbReference>
<dbReference type="Pfam" id="PF00312">
    <property type="entry name" value="Ribosomal_S15"/>
    <property type="match status" value="1"/>
</dbReference>
<dbReference type="Proteomes" id="UP000799437">
    <property type="component" value="Unassembled WGS sequence"/>
</dbReference>
<dbReference type="PANTHER" id="PTHR23321">
    <property type="entry name" value="RIBOSOMAL PROTEIN S15, BACTERIAL AND ORGANELLAR"/>
    <property type="match status" value="1"/>
</dbReference>
<reference evidence="5" key="1">
    <citation type="journal article" date="2020" name="Stud. Mycol.">
        <title>101 Dothideomycetes genomes: a test case for predicting lifestyles and emergence of pathogens.</title>
        <authorList>
            <person name="Haridas S."/>
            <person name="Albert R."/>
            <person name="Binder M."/>
            <person name="Bloem J."/>
            <person name="Labutti K."/>
            <person name="Salamov A."/>
            <person name="Andreopoulos B."/>
            <person name="Baker S."/>
            <person name="Barry K."/>
            <person name="Bills G."/>
            <person name="Bluhm B."/>
            <person name="Cannon C."/>
            <person name="Castanera R."/>
            <person name="Culley D."/>
            <person name="Daum C."/>
            <person name="Ezra D."/>
            <person name="Gonzalez J."/>
            <person name="Henrissat B."/>
            <person name="Kuo A."/>
            <person name="Liang C."/>
            <person name="Lipzen A."/>
            <person name="Lutzoni F."/>
            <person name="Magnuson J."/>
            <person name="Mondo S."/>
            <person name="Nolan M."/>
            <person name="Ohm R."/>
            <person name="Pangilinan J."/>
            <person name="Park H.-J."/>
            <person name="Ramirez L."/>
            <person name="Alfaro M."/>
            <person name="Sun H."/>
            <person name="Tritt A."/>
            <person name="Yoshinaga Y."/>
            <person name="Zwiers L.-H."/>
            <person name="Turgeon B."/>
            <person name="Goodwin S."/>
            <person name="Spatafora J."/>
            <person name="Crous P."/>
            <person name="Grigoriev I."/>
        </authorList>
    </citation>
    <scope>NUCLEOTIDE SEQUENCE</scope>
    <source>
        <strain evidence="5">CBS 121739</strain>
    </source>
</reference>
<dbReference type="InterPro" id="IPR009068">
    <property type="entry name" value="uS15_NS1_RNA-bd_sf"/>
</dbReference>
<evidence type="ECO:0000256" key="4">
    <source>
        <dbReference type="SAM" id="MobiDB-lite"/>
    </source>
</evidence>
<dbReference type="GO" id="GO:1990904">
    <property type="term" value="C:ribonucleoprotein complex"/>
    <property type="evidence" value="ECO:0007669"/>
    <property type="project" value="UniProtKB-KW"/>
</dbReference>
<dbReference type="GO" id="GO:0005840">
    <property type="term" value="C:ribosome"/>
    <property type="evidence" value="ECO:0007669"/>
    <property type="project" value="UniProtKB-KW"/>
</dbReference>
<proteinExistence type="inferred from homology"/>
<dbReference type="EMBL" id="ML996584">
    <property type="protein sequence ID" value="KAF2753465.1"/>
    <property type="molecule type" value="Genomic_DNA"/>
</dbReference>
<keyword evidence="3" id="KW-0687">Ribonucleoprotein</keyword>
<evidence type="ECO:0000256" key="1">
    <source>
        <dbReference type="ARBA" id="ARBA00008434"/>
    </source>
</evidence>
<organism evidence="5 6">
    <name type="scientific">Pseudovirgaria hyperparasitica</name>
    <dbReference type="NCBI Taxonomy" id="470096"/>
    <lineage>
        <taxon>Eukaryota</taxon>
        <taxon>Fungi</taxon>
        <taxon>Dikarya</taxon>
        <taxon>Ascomycota</taxon>
        <taxon>Pezizomycotina</taxon>
        <taxon>Dothideomycetes</taxon>
        <taxon>Dothideomycetes incertae sedis</taxon>
        <taxon>Acrospermales</taxon>
        <taxon>Acrospermaceae</taxon>
        <taxon>Pseudovirgaria</taxon>
    </lineage>
</organism>
<evidence type="ECO:0000313" key="5">
    <source>
        <dbReference type="EMBL" id="KAF2753465.1"/>
    </source>
</evidence>
<evidence type="ECO:0008006" key="7">
    <source>
        <dbReference type="Google" id="ProtNLM"/>
    </source>
</evidence>
<dbReference type="AlphaFoldDB" id="A0A6A6VTI8"/>
<evidence type="ECO:0000256" key="3">
    <source>
        <dbReference type="ARBA" id="ARBA00023274"/>
    </source>
</evidence>
<keyword evidence="6" id="KW-1185">Reference proteome</keyword>
<feature type="region of interest" description="Disordered" evidence="4">
    <location>
        <begin position="245"/>
        <end position="274"/>
    </location>
</feature>